<dbReference type="Proteomes" id="UP000504637">
    <property type="component" value="Unplaced"/>
</dbReference>
<reference evidence="4" key="3">
    <citation type="submission" date="2025-08" db="UniProtKB">
        <authorList>
            <consortium name="RefSeq"/>
        </authorList>
    </citation>
    <scope>IDENTIFICATION</scope>
    <source>
        <strain evidence="4">CBS 342.82</strain>
    </source>
</reference>
<organism evidence="4">
    <name type="scientific">Dissoconium aciculare CBS 342.82</name>
    <dbReference type="NCBI Taxonomy" id="1314786"/>
    <lineage>
        <taxon>Eukaryota</taxon>
        <taxon>Fungi</taxon>
        <taxon>Dikarya</taxon>
        <taxon>Ascomycota</taxon>
        <taxon>Pezizomycotina</taxon>
        <taxon>Dothideomycetes</taxon>
        <taxon>Dothideomycetidae</taxon>
        <taxon>Mycosphaerellales</taxon>
        <taxon>Dissoconiaceae</taxon>
        <taxon>Dissoconium</taxon>
    </lineage>
</organism>
<evidence type="ECO:0000313" key="3">
    <source>
        <dbReference type="Proteomes" id="UP000504637"/>
    </source>
</evidence>
<evidence type="ECO:0000256" key="1">
    <source>
        <dbReference type="ARBA" id="ARBA00010363"/>
    </source>
</evidence>
<dbReference type="PROSITE" id="PS51819">
    <property type="entry name" value="VOC"/>
    <property type="match status" value="1"/>
</dbReference>
<sequence length="181" mass="20585">MADDSQTKVLSPIRLAHVVLRTTDIKRLVEYYTEFLGATVVYKNQFIAFLTYDEEHHRIAIIQRPGTGEKVPNTAGLEHIAFTYDTLDDLALTYEQRKAKGMLPVRCLNHGPTTSLYYADPDLNEIEVQVDNFETADEATQYMFSNAFNINPIGVPFDPEEFVKRVRSGESHASIKKRIDA</sequence>
<reference evidence="4" key="1">
    <citation type="submission" date="2020-01" db="EMBL/GenBank/DDBJ databases">
        <authorList>
            <consortium name="DOE Joint Genome Institute"/>
            <person name="Haridas S."/>
            <person name="Albert R."/>
            <person name="Binder M."/>
            <person name="Bloem J."/>
            <person name="Labutti K."/>
            <person name="Salamov A."/>
            <person name="Andreopoulos B."/>
            <person name="Baker S.E."/>
            <person name="Barry K."/>
            <person name="Bills G."/>
            <person name="Bluhm B.H."/>
            <person name="Cannon C."/>
            <person name="Castanera R."/>
            <person name="Culley D.E."/>
            <person name="Daum C."/>
            <person name="Ezra D."/>
            <person name="Gonzalez J.B."/>
            <person name="Henrissat B."/>
            <person name="Kuo A."/>
            <person name="Liang C."/>
            <person name="Lipzen A."/>
            <person name="Lutzoni F."/>
            <person name="Magnuson J."/>
            <person name="Mondo S."/>
            <person name="Nolan M."/>
            <person name="Ohm R."/>
            <person name="Pangilinan J."/>
            <person name="Park H.-J."/>
            <person name="Ramirez L."/>
            <person name="Alfaro M."/>
            <person name="Sun H."/>
            <person name="Tritt A."/>
            <person name="Yoshinaga Y."/>
            <person name="Zwiers L.-H."/>
            <person name="Turgeon B.G."/>
            <person name="Goodwin S.B."/>
            <person name="Spatafora J.W."/>
            <person name="Crous P.W."/>
            <person name="Grigoriev I.V."/>
        </authorList>
    </citation>
    <scope>NUCLEOTIDE SEQUENCE</scope>
    <source>
        <strain evidence="4">CBS 342.82</strain>
    </source>
</reference>
<evidence type="ECO:0000313" key="4">
    <source>
        <dbReference type="RefSeq" id="XP_033455812.1"/>
    </source>
</evidence>
<proteinExistence type="inferred from homology"/>
<dbReference type="InterPro" id="IPR037523">
    <property type="entry name" value="VOC_core"/>
</dbReference>
<dbReference type="GeneID" id="54363712"/>
<feature type="domain" description="VOC" evidence="2">
    <location>
        <begin position="14"/>
        <end position="131"/>
    </location>
</feature>
<comment type="similarity">
    <text evidence="1">Belongs to the glyoxalase I family.</text>
</comment>
<dbReference type="RefSeq" id="XP_033455812.1">
    <property type="nucleotide sequence ID" value="XM_033605912.1"/>
</dbReference>
<dbReference type="InterPro" id="IPR050383">
    <property type="entry name" value="GlyoxalaseI/FosfomycinResist"/>
</dbReference>
<dbReference type="SUPFAM" id="SSF54593">
    <property type="entry name" value="Glyoxalase/Bleomycin resistance protein/Dihydroxybiphenyl dioxygenase"/>
    <property type="match status" value="1"/>
</dbReference>
<dbReference type="CDD" id="cd08348">
    <property type="entry name" value="BphC2-C3-RGP6_C_like"/>
    <property type="match status" value="1"/>
</dbReference>
<gene>
    <name evidence="4" type="ORF">K489DRAFT_384687</name>
</gene>
<keyword evidence="3" id="KW-1185">Reference proteome</keyword>
<dbReference type="InterPro" id="IPR029068">
    <property type="entry name" value="Glyas_Bleomycin-R_OHBP_Dase"/>
</dbReference>
<dbReference type="PANTHER" id="PTHR21366">
    <property type="entry name" value="GLYOXALASE FAMILY PROTEIN"/>
    <property type="match status" value="1"/>
</dbReference>
<dbReference type="GO" id="GO:0051213">
    <property type="term" value="F:dioxygenase activity"/>
    <property type="evidence" value="ECO:0007669"/>
    <property type="project" value="UniProtKB-KW"/>
</dbReference>
<dbReference type="PANTHER" id="PTHR21366:SF14">
    <property type="entry name" value="GLYOXALASE DOMAIN-CONTAINING PROTEIN 5"/>
    <property type="match status" value="1"/>
</dbReference>
<keyword evidence="4" id="KW-0560">Oxidoreductase</keyword>
<dbReference type="Gene3D" id="3.10.180.10">
    <property type="entry name" value="2,3-Dihydroxybiphenyl 1,2-Dioxygenase, domain 1"/>
    <property type="match status" value="1"/>
</dbReference>
<reference evidence="4" key="2">
    <citation type="submission" date="2020-04" db="EMBL/GenBank/DDBJ databases">
        <authorList>
            <consortium name="NCBI Genome Project"/>
        </authorList>
    </citation>
    <scope>NUCLEOTIDE SEQUENCE</scope>
    <source>
        <strain evidence="4">CBS 342.82</strain>
    </source>
</reference>
<dbReference type="Pfam" id="PF00903">
    <property type="entry name" value="Glyoxalase"/>
    <property type="match status" value="1"/>
</dbReference>
<evidence type="ECO:0000259" key="2">
    <source>
        <dbReference type="PROSITE" id="PS51819"/>
    </source>
</evidence>
<accession>A0A6J3LSL9</accession>
<dbReference type="AlphaFoldDB" id="A0A6J3LSL9"/>
<name>A0A6J3LSL9_9PEZI</name>
<keyword evidence="4" id="KW-0223">Dioxygenase</keyword>
<dbReference type="OrthoDB" id="5371818at2759"/>
<dbReference type="InterPro" id="IPR004360">
    <property type="entry name" value="Glyas_Fos-R_dOase_dom"/>
</dbReference>
<protein>
    <submittedName>
        <fullName evidence="4">Glyoxalase/Bleomycin resistance protein/Dihydroxybiphenyl dioxygenase</fullName>
    </submittedName>
</protein>